<evidence type="ECO:0000256" key="5">
    <source>
        <dbReference type="ARBA" id="ARBA00024247"/>
    </source>
</evidence>
<gene>
    <name evidence="6" type="ORF">BST96_19610</name>
</gene>
<dbReference type="Proteomes" id="UP000193450">
    <property type="component" value="Chromosome"/>
</dbReference>
<evidence type="ECO:0000256" key="2">
    <source>
        <dbReference type="ARBA" id="ARBA00022741"/>
    </source>
</evidence>
<keyword evidence="2" id="KW-0547">Nucleotide-binding</keyword>
<dbReference type="RefSeq" id="WP_085760309.1">
    <property type="nucleotide sequence ID" value="NZ_CP019343.1"/>
</dbReference>
<comment type="similarity">
    <text evidence="4">Belongs to the MoaD family.</text>
</comment>
<dbReference type="UniPathway" id="UPA00344"/>
<dbReference type="AlphaFoldDB" id="A0A1X9NDI9"/>
<keyword evidence="3" id="KW-0501">Molybdenum cofactor biosynthesis</keyword>
<dbReference type="SUPFAM" id="SSF54285">
    <property type="entry name" value="MoaD/ThiS"/>
    <property type="match status" value="1"/>
</dbReference>
<organism evidence="6 7">
    <name type="scientific">Oceanicoccus sagamiensis</name>
    <dbReference type="NCBI Taxonomy" id="716816"/>
    <lineage>
        <taxon>Bacteria</taxon>
        <taxon>Pseudomonadati</taxon>
        <taxon>Pseudomonadota</taxon>
        <taxon>Gammaproteobacteria</taxon>
        <taxon>Cellvibrionales</taxon>
        <taxon>Spongiibacteraceae</taxon>
        <taxon>Oceanicoccus</taxon>
    </lineage>
</organism>
<protein>
    <recommendedName>
        <fullName evidence="5">Molybdopterin synthase sulfur carrier subunit</fullName>
    </recommendedName>
</protein>
<dbReference type="Pfam" id="PF02597">
    <property type="entry name" value="ThiS"/>
    <property type="match status" value="1"/>
</dbReference>
<evidence type="ECO:0000256" key="1">
    <source>
        <dbReference type="ARBA" id="ARBA00005046"/>
    </source>
</evidence>
<dbReference type="EMBL" id="CP019343">
    <property type="protein sequence ID" value="ARN76108.1"/>
    <property type="molecule type" value="Genomic_DNA"/>
</dbReference>
<comment type="pathway">
    <text evidence="1">Cofactor biosynthesis; molybdopterin biosynthesis.</text>
</comment>
<dbReference type="PANTHER" id="PTHR33359:SF1">
    <property type="entry name" value="MOLYBDOPTERIN SYNTHASE SULFUR CARRIER SUBUNIT"/>
    <property type="match status" value="1"/>
</dbReference>
<dbReference type="KEGG" id="osg:BST96_19610"/>
<sequence>MVTVLFFARIREQLGVDRLSMALPYQPISLSQFKQHLVDSHNPDWSNILMADNVIKAVNQDVVDDNHSLTEGDEIAFFPPVTGG</sequence>
<dbReference type="STRING" id="716816.BST96_19610"/>
<dbReference type="InterPro" id="IPR003749">
    <property type="entry name" value="ThiS/MoaD-like"/>
</dbReference>
<dbReference type="CDD" id="cd00754">
    <property type="entry name" value="Ubl_MoaD"/>
    <property type="match status" value="1"/>
</dbReference>
<reference evidence="6 7" key="1">
    <citation type="submission" date="2016-11" db="EMBL/GenBank/DDBJ databases">
        <title>Trade-off between light-utilization and light-protection in marine flavobacteria.</title>
        <authorList>
            <person name="Kumagai Y."/>
        </authorList>
    </citation>
    <scope>NUCLEOTIDE SEQUENCE [LARGE SCALE GENOMIC DNA]</scope>
    <source>
        <strain evidence="6 7">NBRC 107125</strain>
    </source>
</reference>
<evidence type="ECO:0000313" key="6">
    <source>
        <dbReference type="EMBL" id="ARN76108.1"/>
    </source>
</evidence>
<accession>A0A1X9NDI9</accession>
<dbReference type="NCBIfam" id="TIGR01682">
    <property type="entry name" value="moaD"/>
    <property type="match status" value="1"/>
</dbReference>
<name>A0A1X9NDI9_9GAMM</name>
<dbReference type="GO" id="GO:0000166">
    <property type="term" value="F:nucleotide binding"/>
    <property type="evidence" value="ECO:0007669"/>
    <property type="project" value="UniProtKB-KW"/>
</dbReference>
<dbReference type="Gene3D" id="3.10.20.30">
    <property type="match status" value="1"/>
</dbReference>
<evidence type="ECO:0000256" key="4">
    <source>
        <dbReference type="ARBA" id="ARBA00024200"/>
    </source>
</evidence>
<dbReference type="OrthoDB" id="9801945at2"/>
<dbReference type="GO" id="GO:1990133">
    <property type="term" value="C:molybdopterin adenylyltransferase complex"/>
    <property type="evidence" value="ECO:0007669"/>
    <property type="project" value="TreeGrafter"/>
</dbReference>
<dbReference type="FunFam" id="3.10.20.30:FF:000010">
    <property type="entry name" value="Molybdopterin synthase sulfur carrier subunit"/>
    <property type="match status" value="1"/>
</dbReference>
<evidence type="ECO:0000313" key="7">
    <source>
        <dbReference type="Proteomes" id="UP000193450"/>
    </source>
</evidence>
<proteinExistence type="inferred from homology"/>
<dbReference type="InterPro" id="IPR016155">
    <property type="entry name" value="Mopterin_synth/thiamin_S_b"/>
</dbReference>
<dbReference type="InterPro" id="IPR012675">
    <property type="entry name" value="Beta-grasp_dom_sf"/>
</dbReference>
<evidence type="ECO:0000256" key="3">
    <source>
        <dbReference type="ARBA" id="ARBA00023150"/>
    </source>
</evidence>
<dbReference type="GO" id="GO:0006777">
    <property type="term" value="P:Mo-molybdopterin cofactor biosynthetic process"/>
    <property type="evidence" value="ECO:0007669"/>
    <property type="project" value="UniProtKB-KW"/>
</dbReference>
<dbReference type="PANTHER" id="PTHR33359">
    <property type="entry name" value="MOLYBDOPTERIN SYNTHASE SULFUR CARRIER SUBUNIT"/>
    <property type="match status" value="1"/>
</dbReference>
<dbReference type="InterPro" id="IPR044672">
    <property type="entry name" value="MOCS2A"/>
</dbReference>
<keyword evidence="7" id="KW-1185">Reference proteome</keyword>